<reference evidence="1 2" key="1">
    <citation type="submission" date="2024-01" db="EMBL/GenBank/DDBJ databases">
        <title>The genomes of 5 underutilized Papilionoideae crops provide insights into root nodulation and disease resistanc.</title>
        <authorList>
            <person name="Jiang F."/>
        </authorList>
    </citation>
    <scope>NUCLEOTIDE SEQUENCE [LARGE SCALE GENOMIC DNA]</scope>
    <source>
        <strain evidence="1">LVBAO_FW01</strain>
        <tissue evidence="1">Leaves</tissue>
    </source>
</reference>
<evidence type="ECO:0000313" key="1">
    <source>
        <dbReference type="EMBL" id="KAK7361674.1"/>
    </source>
</evidence>
<accession>A0AAN9N0X9</accession>
<keyword evidence="2" id="KW-1185">Reference proteome</keyword>
<comment type="caution">
    <text evidence="1">The sequence shown here is derived from an EMBL/GenBank/DDBJ whole genome shotgun (WGS) entry which is preliminary data.</text>
</comment>
<organism evidence="1 2">
    <name type="scientific">Canavalia gladiata</name>
    <name type="common">Sword bean</name>
    <name type="synonym">Dolichos gladiatus</name>
    <dbReference type="NCBI Taxonomy" id="3824"/>
    <lineage>
        <taxon>Eukaryota</taxon>
        <taxon>Viridiplantae</taxon>
        <taxon>Streptophyta</taxon>
        <taxon>Embryophyta</taxon>
        <taxon>Tracheophyta</taxon>
        <taxon>Spermatophyta</taxon>
        <taxon>Magnoliopsida</taxon>
        <taxon>eudicotyledons</taxon>
        <taxon>Gunneridae</taxon>
        <taxon>Pentapetalae</taxon>
        <taxon>rosids</taxon>
        <taxon>fabids</taxon>
        <taxon>Fabales</taxon>
        <taxon>Fabaceae</taxon>
        <taxon>Papilionoideae</taxon>
        <taxon>50 kb inversion clade</taxon>
        <taxon>NPAAA clade</taxon>
        <taxon>indigoferoid/millettioid clade</taxon>
        <taxon>Phaseoleae</taxon>
        <taxon>Canavalia</taxon>
    </lineage>
</organism>
<proteinExistence type="predicted"/>
<protein>
    <submittedName>
        <fullName evidence="1">Uncharacterized protein</fullName>
    </submittedName>
</protein>
<dbReference type="EMBL" id="JAYMYQ010000001">
    <property type="protein sequence ID" value="KAK7361674.1"/>
    <property type="molecule type" value="Genomic_DNA"/>
</dbReference>
<dbReference type="Proteomes" id="UP001367508">
    <property type="component" value="Unassembled WGS sequence"/>
</dbReference>
<evidence type="ECO:0000313" key="2">
    <source>
        <dbReference type="Proteomes" id="UP001367508"/>
    </source>
</evidence>
<dbReference type="AlphaFoldDB" id="A0AAN9N0X9"/>
<gene>
    <name evidence="1" type="ORF">VNO77_03748</name>
</gene>
<sequence>MGYPSGQTWIAIDEGSLETPIREGADFICTTKLEKKLILSIKIDITIQYCQPWLELWAIRISQEYRLVLLNFKKGYTLKYLAIMYQVASNQVHVVITDAASPELLQKENIGRLMIKTGAQLCG</sequence>
<name>A0AAN9N0X9_CANGL</name>